<accession>A0A232EG11</accession>
<evidence type="ECO:0000313" key="3">
    <source>
        <dbReference type="EMBL" id="OXU17286.1"/>
    </source>
</evidence>
<keyword evidence="1" id="KW-0863">Zinc-finger</keyword>
<dbReference type="PROSITE" id="PS50966">
    <property type="entry name" value="ZF_SWIM"/>
    <property type="match status" value="1"/>
</dbReference>
<keyword evidence="1" id="KW-0479">Metal-binding</keyword>
<evidence type="ECO:0000259" key="2">
    <source>
        <dbReference type="PROSITE" id="PS50966"/>
    </source>
</evidence>
<feature type="domain" description="SWIM-type" evidence="2">
    <location>
        <begin position="65"/>
        <end position="103"/>
    </location>
</feature>
<keyword evidence="4" id="KW-1185">Reference proteome</keyword>
<dbReference type="OrthoDB" id="7698621at2759"/>
<dbReference type="Proteomes" id="UP000215335">
    <property type="component" value="Unassembled WGS sequence"/>
</dbReference>
<proteinExistence type="predicted"/>
<sequence length="182" mass="20947">MDIIIKTGFEKIIHDIQFQPETVPKGTALFNSHHVINVEEHRKSGQSLWIEAQVIRQTSVQATPYTTKLDIDTARKVVDVSCTCVYNQSRKCKHIAALIYYVNHEESLSKTDYEQQWGKPSQRQLLQQKYCKGKYFSEMFPPKKNSTVIQCNKVEVSELEGSSALKLILLESEKDKDNKAIR</sequence>
<dbReference type="STRING" id="543379.A0A232EG11"/>
<name>A0A232EG11_9HYME</name>
<dbReference type="InterPro" id="IPR007527">
    <property type="entry name" value="Znf_SWIM"/>
</dbReference>
<keyword evidence="1" id="KW-0862">Zinc</keyword>
<dbReference type="GO" id="GO:0008270">
    <property type="term" value="F:zinc ion binding"/>
    <property type="evidence" value="ECO:0007669"/>
    <property type="project" value="UniProtKB-KW"/>
</dbReference>
<reference evidence="3 4" key="1">
    <citation type="journal article" date="2017" name="Curr. Biol.">
        <title>The Evolution of Venom by Co-option of Single-Copy Genes.</title>
        <authorList>
            <person name="Martinson E.O."/>
            <person name="Mrinalini"/>
            <person name="Kelkar Y.D."/>
            <person name="Chang C.H."/>
            <person name="Werren J.H."/>
        </authorList>
    </citation>
    <scope>NUCLEOTIDE SEQUENCE [LARGE SCALE GENOMIC DNA]</scope>
    <source>
        <strain evidence="3 4">Alberta</strain>
        <tissue evidence="3">Whole body</tissue>
    </source>
</reference>
<evidence type="ECO:0000313" key="4">
    <source>
        <dbReference type="Proteomes" id="UP000215335"/>
    </source>
</evidence>
<dbReference type="EMBL" id="NNAY01004890">
    <property type="protein sequence ID" value="OXU17286.1"/>
    <property type="molecule type" value="Genomic_DNA"/>
</dbReference>
<dbReference type="AlphaFoldDB" id="A0A232EG11"/>
<dbReference type="Pfam" id="PF04434">
    <property type="entry name" value="SWIM"/>
    <property type="match status" value="1"/>
</dbReference>
<evidence type="ECO:0000256" key="1">
    <source>
        <dbReference type="PROSITE-ProRule" id="PRU00325"/>
    </source>
</evidence>
<protein>
    <recommendedName>
        <fullName evidence="2">SWIM-type domain-containing protein</fullName>
    </recommendedName>
</protein>
<organism evidence="3 4">
    <name type="scientific">Trichomalopsis sarcophagae</name>
    <dbReference type="NCBI Taxonomy" id="543379"/>
    <lineage>
        <taxon>Eukaryota</taxon>
        <taxon>Metazoa</taxon>
        <taxon>Ecdysozoa</taxon>
        <taxon>Arthropoda</taxon>
        <taxon>Hexapoda</taxon>
        <taxon>Insecta</taxon>
        <taxon>Pterygota</taxon>
        <taxon>Neoptera</taxon>
        <taxon>Endopterygota</taxon>
        <taxon>Hymenoptera</taxon>
        <taxon>Apocrita</taxon>
        <taxon>Proctotrupomorpha</taxon>
        <taxon>Chalcidoidea</taxon>
        <taxon>Pteromalidae</taxon>
        <taxon>Pteromalinae</taxon>
        <taxon>Trichomalopsis</taxon>
    </lineage>
</organism>
<comment type="caution">
    <text evidence="3">The sequence shown here is derived from an EMBL/GenBank/DDBJ whole genome shotgun (WGS) entry which is preliminary data.</text>
</comment>
<gene>
    <name evidence="3" type="ORF">TSAR_003091</name>
</gene>